<accession>A0AA88L8C8</accession>
<name>A0AA88L8C8_ARTSF</name>
<evidence type="ECO:0000313" key="2">
    <source>
        <dbReference type="Proteomes" id="UP001187531"/>
    </source>
</evidence>
<proteinExistence type="predicted"/>
<dbReference type="Proteomes" id="UP001187531">
    <property type="component" value="Unassembled WGS sequence"/>
</dbReference>
<sequence>MSHGIADVERDSYESGRIMTEEKSSMEVKMLYARLIVFDALKKFENRLMLYETRFLVKNHQGQTKYPLVSKIVKAALCMSHGIADVERDSYESGRIMTEEKSSMEVKMLYARLIVSDALKKFENSPYYQKGVEVGAKCIPELETVPKS</sequence>
<protein>
    <submittedName>
        <fullName evidence="1">Uncharacterized protein</fullName>
    </submittedName>
</protein>
<evidence type="ECO:0000313" key="1">
    <source>
        <dbReference type="EMBL" id="KAK2720837.1"/>
    </source>
</evidence>
<gene>
    <name evidence="1" type="ORF">QYM36_004647</name>
</gene>
<organism evidence="1 2">
    <name type="scientific">Artemia franciscana</name>
    <name type="common">Brine shrimp</name>
    <name type="synonym">Artemia sanfranciscana</name>
    <dbReference type="NCBI Taxonomy" id="6661"/>
    <lineage>
        <taxon>Eukaryota</taxon>
        <taxon>Metazoa</taxon>
        <taxon>Ecdysozoa</taxon>
        <taxon>Arthropoda</taxon>
        <taxon>Crustacea</taxon>
        <taxon>Branchiopoda</taxon>
        <taxon>Anostraca</taxon>
        <taxon>Artemiidae</taxon>
        <taxon>Artemia</taxon>
    </lineage>
</organism>
<keyword evidence="2" id="KW-1185">Reference proteome</keyword>
<reference evidence="1" key="1">
    <citation type="submission" date="2023-07" db="EMBL/GenBank/DDBJ databases">
        <title>Chromosome-level genome assembly of Artemia franciscana.</title>
        <authorList>
            <person name="Jo E."/>
        </authorList>
    </citation>
    <scope>NUCLEOTIDE SEQUENCE</scope>
    <source>
        <tissue evidence="1">Whole body</tissue>
    </source>
</reference>
<dbReference type="AlphaFoldDB" id="A0AA88L8C8"/>
<comment type="caution">
    <text evidence="1">The sequence shown here is derived from an EMBL/GenBank/DDBJ whole genome shotgun (WGS) entry which is preliminary data.</text>
</comment>
<dbReference type="EMBL" id="JAVRJZ010000007">
    <property type="protein sequence ID" value="KAK2720837.1"/>
    <property type="molecule type" value="Genomic_DNA"/>
</dbReference>